<keyword evidence="4 9" id="KW-0812">Transmembrane</keyword>
<keyword evidence="3" id="KW-0813">Transport</keyword>
<dbReference type="GO" id="GO:0033179">
    <property type="term" value="C:proton-transporting V-type ATPase, V0 domain"/>
    <property type="evidence" value="ECO:0007669"/>
    <property type="project" value="InterPro"/>
</dbReference>
<feature type="transmembrane region" description="Helical" evidence="9">
    <location>
        <begin position="385"/>
        <end position="405"/>
    </location>
</feature>
<accession>A0A1F4UB00</accession>
<dbReference type="AlphaFoldDB" id="A0A1F4UB00"/>
<dbReference type="Pfam" id="PF01496">
    <property type="entry name" value="V_ATPase_I"/>
    <property type="match status" value="1"/>
</dbReference>
<reference evidence="10 11" key="1">
    <citation type="journal article" date="2016" name="Nat. Commun.">
        <title>Thousands of microbial genomes shed light on interconnected biogeochemical processes in an aquifer system.</title>
        <authorList>
            <person name="Anantharaman K."/>
            <person name="Brown C.T."/>
            <person name="Hug L.A."/>
            <person name="Sharon I."/>
            <person name="Castelle C.J."/>
            <person name="Probst A.J."/>
            <person name="Thomas B.C."/>
            <person name="Singh A."/>
            <person name="Wilkins M.J."/>
            <person name="Karaoz U."/>
            <person name="Brodie E.L."/>
            <person name="Williams K.H."/>
            <person name="Hubbard S.S."/>
            <person name="Banfield J.F."/>
        </authorList>
    </citation>
    <scope>NUCLEOTIDE SEQUENCE [LARGE SCALE GENOMIC DNA]</scope>
</reference>
<comment type="subcellular location">
    <subcellularLocation>
        <location evidence="1">Membrane</location>
        <topology evidence="1">Multi-pass membrane protein</topology>
    </subcellularLocation>
</comment>
<organism evidence="10 11">
    <name type="scientific">candidate division WOR-3 bacterium RBG_13_43_14</name>
    <dbReference type="NCBI Taxonomy" id="1802590"/>
    <lineage>
        <taxon>Bacteria</taxon>
        <taxon>Bacteria division WOR-3</taxon>
    </lineage>
</organism>
<evidence type="ECO:0000313" key="10">
    <source>
        <dbReference type="EMBL" id="OGC42030.1"/>
    </source>
</evidence>
<keyword evidence="8" id="KW-0175">Coiled coil</keyword>
<evidence type="ECO:0000256" key="8">
    <source>
        <dbReference type="SAM" id="Coils"/>
    </source>
</evidence>
<name>A0A1F4UB00_UNCW3</name>
<feature type="transmembrane region" description="Helical" evidence="9">
    <location>
        <begin position="469"/>
        <end position="488"/>
    </location>
</feature>
<keyword evidence="7 9" id="KW-0472">Membrane</keyword>
<protein>
    <submittedName>
        <fullName evidence="10">Uncharacterized protein</fullName>
    </submittedName>
</protein>
<dbReference type="GO" id="GO:0046961">
    <property type="term" value="F:proton-transporting ATPase activity, rotational mechanism"/>
    <property type="evidence" value="ECO:0007669"/>
    <property type="project" value="InterPro"/>
</dbReference>
<feature type="transmembrane region" description="Helical" evidence="9">
    <location>
        <begin position="555"/>
        <end position="572"/>
    </location>
</feature>
<evidence type="ECO:0000256" key="2">
    <source>
        <dbReference type="ARBA" id="ARBA00009904"/>
    </source>
</evidence>
<feature type="transmembrane region" description="Helical" evidence="9">
    <location>
        <begin position="636"/>
        <end position="660"/>
    </location>
</feature>
<dbReference type="GO" id="GO:0016471">
    <property type="term" value="C:vacuolar proton-transporting V-type ATPase complex"/>
    <property type="evidence" value="ECO:0007669"/>
    <property type="project" value="TreeGrafter"/>
</dbReference>
<evidence type="ECO:0000313" key="11">
    <source>
        <dbReference type="Proteomes" id="UP000177025"/>
    </source>
</evidence>
<proteinExistence type="inferred from homology"/>
<dbReference type="GO" id="GO:0051117">
    <property type="term" value="F:ATPase binding"/>
    <property type="evidence" value="ECO:0007669"/>
    <property type="project" value="TreeGrafter"/>
</dbReference>
<gene>
    <name evidence="10" type="ORF">A2Y85_07735</name>
</gene>
<dbReference type="GO" id="GO:0007035">
    <property type="term" value="P:vacuolar acidification"/>
    <property type="evidence" value="ECO:0007669"/>
    <property type="project" value="TreeGrafter"/>
</dbReference>
<comment type="caution">
    <text evidence="10">The sequence shown here is derived from an EMBL/GenBank/DDBJ whole genome shotgun (WGS) entry which is preliminary data.</text>
</comment>
<dbReference type="PANTHER" id="PTHR11629:SF63">
    <property type="entry name" value="V-TYPE PROTON ATPASE SUBUNIT A"/>
    <property type="match status" value="1"/>
</dbReference>
<evidence type="ECO:0000256" key="4">
    <source>
        <dbReference type="ARBA" id="ARBA00022692"/>
    </source>
</evidence>
<feature type="transmembrane region" description="Helical" evidence="9">
    <location>
        <begin position="608"/>
        <end position="629"/>
    </location>
</feature>
<dbReference type="PANTHER" id="PTHR11629">
    <property type="entry name" value="VACUOLAR PROTON ATPASES"/>
    <property type="match status" value="1"/>
</dbReference>
<feature type="transmembrane region" description="Helical" evidence="9">
    <location>
        <begin position="344"/>
        <end position="373"/>
    </location>
</feature>
<sequence length="695" mass="79200">MAIIPLEKIHIIVHKNIKDKFLKDLQKEHIVHITELKDTQTSASEELNIVNNALSHLAGYRKRGVLEMFLTMKTPVDYESFEKTNKEYDYQRVTGKIQHIRQTIENNRSSLKKLQDDIEILHPWTPMDISFEELHSMQKASAIAASVPSRDLLEELLKKVQDIPFSYQEINEIGSTVYLLFFVANEHIDIIRSRLVEAECTLIEFYDLKGKPTDIIRQHKEEIARLEQNTIELKEQESSLAREIATLELISDYIANQHNKKRVAESLPETNRTVNIIGWIQKKHLKRLENLVARVEFAVFETIAPEPDEKPPVALQNPGWTKPYEMLIKLYSMPDVKEYDPTPFLAVFFPIMFGLCITDAIYGIILILFSIYLLRKVTGDRSLMWILLGGGICTIFAGAMVGSWAGNMFELIGLKPLVQLRHTFMLFDPLTSPLAFIGVALGLGFIHMMIGIVIEIVDSIKNQAYETAIFANLTWLIFLPGILLYFIVFSNSMIAKAILEILLWLSIVGIITGSYTEIKVKSIDRLVWAVIVLLGWIKLTEVVGTFFQFTYVIQIPGYVYLSIIPLLILEIIRFKHSKAMLGKIAWGFYNLYGSSTYLSVILSYVRLMALGLVTGVIGMAINTIAWMIIKIPVIGIVFAILILIGGHLFNIAVNVLGGFIHTMRLQYIEFFGRFYTGGSKSFRPFGFETKYVNLE</sequence>
<dbReference type="InterPro" id="IPR002490">
    <property type="entry name" value="V-ATPase_116kDa_su"/>
</dbReference>
<dbReference type="EMBL" id="MEUM01000086">
    <property type="protein sequence ID" value="OGC42030.1"/>
    <property type="molecule type" value="Genomic_DNA"/>
</dbReference>
<comment type="similarity">
    <text evidence="2">Belongs to the V-ATPase 116 kDa subunit family.</text>
</comment>
<evidence type="ECO:0000256" key="7">
    <source>
        <dbReference type="ARBA" id="ARBA00023136"/>
    </source>
</evidence>
<feature type="transmembrane region" description="Helical" evidence="9">
    <location>
        <begin position="526"/>
        <end position="549"/>
    </location>
</feature>
<feature type="transmembrane region" description="Helical" evidence="9">
    <location>
        <begin position="494"/>
        <end position="514"/>
    </location>
</feature>
<dbReference type="Proteomes" id="UP000177025">
    <property type="component" value="Unassembled WGS sequence"/>
</dbReference>
<evidence type="ECO:0000256" key="1">
    <source>
        <dbReference type="ARBA" id="ARBA00004141"/>
    </source>
</evidence>
<evidence type="ECO:0000256" key="5">
    <source>
        <dbReference type="ARBA" id="ARBA00022989"/>
    </source>
</evidence>
<keyword evidence="6" id="KW-0406">Ion transport</keyword>
<evidence type="ECO:0000256" key="3">
    <source>
        <dbReference type="ARBA" id="ARBA00022448"/>
    </source>
</evidence>
<evidence type="ECO:0000256" key="9">
    <source>
        <dbReference type="SAM" id="Phobius"/>
    </source>
</evidence>
<evidence type="ECO:0000256" key="6">
    <source>
        <dbReference type="ARBA" id="ARBA00023065"/>
    </source>
</evidence>
<feature type="coiled-coil region" evidence="8">
    <location>
        <begin position="216"/>
        <end position="243"/>
    </location>
</feature>
<keyword evidence="5 9" id="KW-1133">Transmembrane helix</keyword>
<feature type="transmembrane region" description="Helical" evidence="9">
    <location>
        <begin position="434"/>
        <end position="457"/>
    </location>
</feature>